<proteinExistence type="predicted"/>
<reference evidence="2" key="1">
    <citation type="submission" date="2016-06" db="EMBL/GenBank/DDBJ databases">
        <title>De novo assembly and RNA-Seq shows season-dependent expression and editing in black bear kidneys.</title>
        <authorList>
            <person name="Korstanje R."/>
            <person name="Srivastava A."/>
            <person name="Sarsani V.K."/>
            <person name="Sheehan S.M."/>
            <person name="Seger R.L."/>
            <person name="Barter M.E."/>
            <person name="Lindqvist C."/>
            <person name="Brody L.C."/>
            <person name="Mullikin J.C."/>
        </authorList>
    </citation>
    <scope>NUCLEOTIDE SEQUENCE [LARGE SCALE GENOMIC DNA]</scope>
</reference>
<reference evidence="1" key="3">
    <citation type="submission" date="2025-09" db="UniProtKB">
        <authorList>
            <consortium name="Ensembl"/>
        </authorList>
    </citation>
    <scope>IDENTIFICATION</scope>
</reference>
<sequence>MGELQDVQLAEIKLLLNGKTGTQNFQDFDYQEHDVETTHGLTFLSPIFLNGGMGKTELPNPQSCCKGYMRNSCKILSPACGRWNTYNKC</sequence>
<dbReference type="GeneTree" id="ENSGT01000000221508"/>
<accession>A0A452RNL4</accession>
<reference evidence="1" key="2">
    <citation type="submission" date="2025-08" db="UniProtKB">
        <authorList>
            <consortium name="Ensembl"/>
        </authorList>
    </citation>
    <scope>IDENTIFICATION</scope>
</reference>
<dbReference type="AlphaFoldDB" id="A0A452RNL4"/>
<evidence type="ECO:0000313" key="2">
    <source>
        <dbReference type="Proteomes" id="UP000291022"/>
    </source>
</evidence>
<name>A0A452RNL4_URSAM</name>
<dbReference type="OMA" id="ACGRWNT"/>
<evidence type="ECO:0000313" key="1">
    <source>
        <dbReference type="Ensembl" id="ENSUAMP00000020798.1"/>
    </source>
</evidence>
<keyword evidence="2" id="KW-1185">Reference proteome</keyword>
<dbReference type="Ensembl" id="ENSUAMT00000023245.1">
    <property type="protein sequence ID" value="ENSUAMP00000020798.1"/>
    <property type="gene ID" value="ENSUAMG00000016374.1"/>
</dbReference>
<dbReference type="STRING" id="9643.ENSUAMP00000020798"/>
<protein>
    <submittedName>
        <fullName evidence="1">Uncharacterized protein</fullName>
    </submittedName>
</protein>
<dbReference type="Proteomes" id="UP000291022">
    <property type="component" value="Unassembled WGS sequence"/>
</dbReference>
<organism evidence="1 2">
    <name type="scientific">Ursus americanus</name>
    <name type="common">American black bear</name>
    <name type="synonym">Euarctos americanus</name>
    <dbReference type="NCBI Taxonomy" id="9643"/>
    <lineage>
        <taxon>Eukaryota</taxon>
        <taxon>Metazoa</taxon>
        <taxon>Chordata</taxon>
        <taxon>Craniata</taxon>
        <taxon>Vertebrata</taxon>
        <taxon>Euteleostomi</taxon>
        <taxon>Mammalia</taxon>
        <taxon>Eutheria</taxon>
        <taxon>Laurasiatheria</taxon>
        <taxon>Carnivora</taxon>
        <taxon>Caniformia</taxon>
        <taxon>Ursidae</taxon>
        <taxon>Ursus</taxon>
    </lineage>
</organism>